<dbReference type="KEGG" id="rru:Rru_A3769"/>
<evidence type="ECO:0000256" key="6">
    <source>
        <dbReference type="SAM" id="MobiDB-lite"/>
    </source>
</evidence>
<name>Q2RMT2_RHORT</name>
<evidence type="ECO:0000256" key="4">
    <source>
        <dbReference type="ARBA" id="ARBA00023098"/>
    </source>
</evidence>
<dbReference type="Pfam" id="PF01553">
    <property type="entry name" value="Acyltransferase"/>
    <property type="match status" value="1"/>
</dbReference>
<evidence type="ECO:0000256" key="3">
    <source>
        <dbReference type="ARBA" id="ARBA00022679"/>
    </source>
</evidence>
<comment type="pathway">
    <text evidence="1">Lipid metabolism.</text>
</comment>
<dbReference type="RefSeq" id="WP_011391516.1">
    <property type="nucleotide sequence ID" value="NC_007643.1"/>
</dbReference>
<dbReference type="HOGENOM" id="CLU_027938_0_2_5"/>
<keyword evidence="7" id="KW-0472">Membrane</keyword>
<keyword evidence="4" id="KW-0443">Lipid metabolism</keyword>
<dbReference type="EnsemblBacteria" id="ABC24563">
    <property type="protein sequence ID" value="ABC24563"/>
    <property type="gene ID" value="Rru_A3769"/>
</dbReference>
<evidence type="ECO:0000313" key="10">
    <source>
        <dbReference type="Proteomes" id="UP000001929"/>
    </source>
</evidence>
<evidence type="ECO:0000256" key="2">
    <source>
        <dbReference type="ARBA" id="ARBA00022516"/>
    </source>
</evidence>
<evidence type="ECO:0000259" key="8">
    <source>
        <dbReference type="SMART" id="SM00563"/>
    </source>
</evidence>
<dbReference type="AlphaFoldDB" id="Q2RMT2"/>
<dbReference type="GO" id="GO:0003841">
    <property type="term" value="F:1-acylglycerol-3-phosphate O-acyltransferase activity"/>
    <property type="evidence" value="ECO:0007669"/>
    <property type="project" value="TreeGrafter"/>
</dbReference>
<dbReference type="STRING" id="269796.Rru_A3769"/>
<sequence>MTGGSSLFSPVAGAFRLALFLGWTLVAMIPYSLITLIGWRVRESGMIYWKGVAGVCRITVRSRGSLVGDRPLLVVANHSSYLDIVVLGTLIPGVFVAKAEVGGWPIFGWMAKLARTIFIDRKRSATGEARAEILKRLAGGEPLILFPEGTSNDGNRVYPFKSALFSVAQETVTLTGEAAPRPVVVQPVSLAYTRVNGMPMGRGWRQIYAWYGDMDLFEHLFALLGFGALTAEVIFHDSLTLAEAGSRKALSDRCHKVVADGLRVSLRGGFDDPPVAPPPPGPPESLAATSPESPVSPPVVEDGADGAVAVKTVAPPAGP</sequence>
<feature type="compositionally biased region" description="Low complexity" evidence="6">
    <location>
        <begin position="290"/>
        <end position="310"/>
    </location>
</feature>
<feature type="compositionally biased region" description="Pro residues" evidence="6">
    <location>
        <begin position="274"/>
        <end position="283"/>
    </location>
</feature>
<keyword evidence="5 9" id="KW-0012">Acyltransferase</keyword>
<evidence type="ECO:0000256" key="7">
    <source>
        <dbReference type="SAM" id="Phobius"/>
    </source>
</evidence>
<dbReference type="SUPFAM" id="SSF69593">
    <property type="entry name" value="Glycerol-3-phosphate (1)-acyltransferase"/>
    <property type="match status" value="1"/>
</dbReference>
<keyword evidence="10" id="KW-1185">Reference proteome</keyword>
<dbReference type="EMBL" id="CP000230">
    <property type="protein sequence ID" value="ABC24563.1"/>
    <property type="molecule type" value="Genomic_DNA"/>
</dbReference>
<accession>Q2RMT2</accession>
<dbReference type="SMART" id="SM00563">
    <property type="entry name" value="PlsC"/>
    <property type="match status" value="1"/>
</dbReference>
<keyword evidence="3" id="KW-0808">Transferase</keyword>
<keyword evidence="2" id="KW-0444">Lipid biosynthesis</keyword>
<proteinExistence type="predicted"/>
<organism evidence="9 10">
    <name type="scientific">Rhodospirillum rubrum (strain ATCC 11170 / ATH 1.1.1 / DSM 467 / LMG 4362 / NCIMB 8255 / S1)</name>
    <dbReference type="NCBI Taxonomy" id="269796"/>
    <lineage>
        <taxon>Bacteria</taxon>
        <taxon>Pseudomonadati</taxon>
        <taxon>Pseudomonadota</taxon>
        <taxon>Alphaproteobacteria</taxon>
        <taxon>Rhodospirillales</taxon>
        <taxon>Rhodospirillaceae</taxon>
        <taxon>Rhodospirillum</taxon>
    </lineage>
</organism>
<dbReference type="GO" id="GO:0006654">
    <property type="term" value="P:phosphatidic acid biosynthetic process"/>
    <property type="evidence" value="ECO:0007669"/>
    <property type="project" value="TreeGrafter"/>
</dbReference>
<keyword evidence="7" id="KW-0812">Transmembrane</keyword>
<protein>
    <submittedName>
        <fullName evidence="9">Lyso-ornithine lipid acyltransferase</fullName>
    </submittedName>
</protein>
<feature type="transmembrane region" description="Helical" evidence="7">
    <location>
        <begin position="20"/>
        <end position="39"/>
    </location>
</feature>
<dbReference type="Proteomes" id="UP000001929">
    <property type="component" value="Chromosome"/>
</dbReference>
<evidence type="ECO:0000256" key="1">
    <source>
        <dbReference type="ARBA" id="ARBA00005189"/>
    </source>
</evidence>
<dbReference type="PANTHER" id="PTHR10434">
    <property type="entry name" value="1-ACYL-SN-GLYCEROL-3-PHOSPHATE ACYLTRANSFERASE"/>
    <property type="match status" value="1"/>
</dbReference>
<dbReference type="CDD" id="cd07989">
    <property type="entry name" value="LPLAT_AGPAT-like"/>
    <property type="match status" value="1"/>
</dbReference>
<dbReference type="PATRIC" id="fig|269796.9.peg.3891"/>
<keyword evidence="7" id="KW-1133">Transmembrane helix</keyword>
<evidence type="ECO:0000313" key="9">
    <source>
        <dbReference type="EMBL" id="ABC24563.1"/>
    </source>
</evidence>
<dbReference type="PANTHER" id="PTHR10434:SF64">
    <property type="entry name" value="1-ACYL-SN-GLYCEROL-3-PHOSPHATE ACYLTRANSFERASE-RELATED"/>
    <property type="match status" value="1"/>
</dbReference>
<feature type="domain" description="Phospholipid/glycerol acyltransferase" evidence="8">
    <location>
        <begin position="72"/>
        <end position="193"/>
    </location>
</feature>
<feature type="region of interest" description="Disordered" evidence="6">
    <location>
        <begin position="269"/>
        <end position="319"/>
    </location>
</feature>
<evidence type="ECO:0000256" key="5">
    <source>
        <dbReference type="ARBA" id="ARBA00023315"/>
    </source>
</evidence>
<reference evidence="9 10" key="1">
    <citation type="journal article" date="2011" name="Stand. Genomic Sci.">
        <title>Complete genome sequence of Rhodospirillum rubrum type strain (S1).</title>
        <authorList>
            <person name="Munk A.C."/>
            <person name="Copeland A."/>
            <person name="Lucas S."/>
            <person name="Lapidus A."/>
            <person name="Del Rio T.G."/>
            <person name="Barry K."/>
            <person name="Detter J.C."/>
            <person name="Hammon N."/>
            <person name="Israni S."/>
            <person name="Pitluck S."/>
            <person name="Brettin T."/>
            <person name="Bruce D."/>
            <person name="Han C."/>
            <person name="Tapia R."/>
            <person name="Gilna P."/>
            <person name="Schmutz J."/>
            <person name="Larimer F."/>
            <person name="Land M."/>
            <person name="Kyrpides N.C."/>
            <person name="Mavromatis K."/>
            <person name="Richardson P."/>
            <person name="Rohde M."/>
            <person name="Goker M."/>
            <person name="Klenk H.P."/>
            <person name="Zhang Y."/>
            <person name="Roberts G.P."/>
            <person name="Reslewic S."/>
            <person name="Schwartz D.C."/>
        </authorList>
    </citation>
    <scope>NUCLEOTIDE SEQUENCE [LARGE SCALE GENOMIC DNA]</scope>
    <source>
        <strain evidence="10">ATCC 11170 / ATH 1.1.1 / DSM 467 / LMG 4362 / NCIMB 8255 / S1</strain>
    </source>
</reference>
<dbReference type="eggNOG" id="COG0204">
    <property type="taxonomic scope" value="Bacteria"/>
</dbReference>
<gene>
    <name evidence="9" type="ordered locus">Rru_A3769</name>
</gene>
<dbReference type="InterPro" id="IPR002123">
    <property type="entry name" value="Plipid/glycerol_acylTrfase"/>
</dbReference>
<dbReference type="PhylomeDB" id="Q2RMT2"/>